<feature type="chain" id="PRO_5045737790" description="Outer membrane protein beta-barrel domain-containing protein" evidence="1">
    <location>
        <begin position="21"/>
        <end position="202"/>
    </location>
</feature>
<dbReference type="EMBL" id="CP076724">
    <property type="protein sequence ID" value="QWV98277.1"/>
    <property type="molecule type" value="Genomic_DNA"/>
</dbReference>
<evidence type="ECO:0000313" key="2">
    <source>
        <dbReference type="EMBL" id="QWV98277.1"/>
    </source>
</evidence>
<reference evidence="2 3" key="1">
    <citation type="submission" date="2021-06" db="EMBL/GenBank/DDBJ databases">
        <title>Gemonas diversity in paddy soil.</title>
        <authorList>
            <person name="Liu G."/>
        </authorList>
    </citation>
    <scope>NUCLEOTIDE SEQUENCE [LARGE SCALE GENOMIC DNA]</scope>
    <source>
        <strain evidence="2 3">RG29</strain>
    </source>
</reference>
<sequence length="202" mass="22197">MKVLLAAFSLLLVQGTELFAAGLGAPPLSAPMDTPTLSEPAATARFFDTDRFLTNAGLSYSPSYQLTLEPELGVGYRGTGQELHGGIEQSTHRLHAQAGWRVSLAQIFYLSAAAKFSMVTVENRGVTAGAELGMRPEAGWRTGYDFINPSHAPLRWTGELGVHLTPRTDLMLYYDQDPVTGWSYGGQHQEERVGTRFIFRFK</sequence>
<name>A0ABX8JNU4_9BACT</name>
<evidence type="ECO:0000256" key="1">
    <source>
        <dbReference type="SAM" id="SignalP"/>
    </source>
</evidence>
<accession>A0ABX8JNU4</accession>
<feature type="signal peptide" evidence="1">
    <location>
        <begin position="1"/>
        <end position="20"/>
    </location>
</feature>
<evidence type="ECO:0000313" key="3">
    <source>
        <dbReference type="Proteomes" id="UP000683493"/>
    </source>
</evidence>
<proteinExistence type="predicted"/>
<keyword evidence="1" id="KW-0732">Signal</keyword>
<keyword evidence="3" id="KW-1185">Reference proteome</keyword>
<dbReference type="Proteomes" id="UP000683493">
    <property type="component" value="Chromosome"/>
</dbReference>
<organism evidence="2 3">
    <name type="scientific">Geomonas diazotrophica</name>
    <dbReference type="NCBI Taxonomy" id="2843197"/>
    <lineage>
        <taxon>Bacteria</taxon>
        <taxon>Pseudomonadati</taxon>
        <taxon>Thermodesulfobacteriota</taxon>
        <taxon>Desulfuromonadia</taxon>
        <taxon>Geobacterales</taxon>
        <taxon>Geobacteraceae</taxon>
        <taxon>Geomonas</taxon>
    </lineage>
</organism>
<evidence type="ECO:0008006" key="4">
    <source>
        <dbReference type="Google" id="ProtNLM"/>
    </source>
</evidence>
<protein>
    <recommendedName>
        <fullName evidence="4">Outer membrane protein beta-barrel domain-containing protein</fullName>
    </recommendedName>
</protein>
<gene>
    <name evidence="2" type="ORF">KP005_03035</name>
</gene>